<feature type="region of interest" description="Disordered" evidence="1">
    <location>
        <begin position="845"/>
        <end position="869"/>
    </location>
</feature>
<feature type="compositionally biased region" description="Gly residues" evidence="1">
    <location>
        <begin position="686"/>
        <end position="706"/>
    </location>
</feature>
<sequence length="869" mass="85312">MKQSLIRVFALAVLIAAGCAEGDTTGEPQVPIDMGQDMPTDVNTTDSGDDAGTDADPTNDEGYEVCVLQTRPATRGECPTQDEVIEFGDMEPGQSEERLVRLANGSDRNMLVQNVTLETPRSELFELEFFRLANDGGVTELQRPFNISVGGEIFVRVIYTADAPNTAIPAEFLLFEVDHDMESYEIEVPIVGSTIACAAGFADCEALSLGCETNILTNTERCGGCGSINNCGPNNVCVEGQCRVGQCASENLSDCDGLFANGCETEITTSPLNCGGCGTITATGTPNPAYICPGEAELNAVPTCAQGSCGYGECLEGWGDCTGEPGCETDFNTPDNCGGCGNLPGTEGLVHRCRDQFPNVIVACDIGTCLPSDCEATWYDLDDNRTVPNTNGCEYQCFGNPADVDLPDNNYQDTNCDGIDGDAAAAIFVSPLGRIGGLGTREDPVSTIQAGIIIAGSQNKDVYVAAGTYTSSTITMLNGVSIYGGFNAVNWSRGAAEQTTINNSGGVSAGRIIGLRGTNITSPTFIDRINIVTPNAAGTGVDNYGLHCDNCDGLTIKNADIDAGAGSDGIDGVNGSDGANGSNGANGGRITNCTANGSGAPGGAGGQSPVNANGAAGGQGGSSSPSNGSNGGTGTALSSHATPGGSGGSGGGSGDGGGNGGNGNPGADGANGTNGLPGAPGPSGSFWGGLGGRNGGNGQHGAGGGGGGGGGGHGCFFCNNGPASGGAGGGGGAQRGTGGTGGTNGGASFGIYLYNSTGISIENSEISAGNGGDGGRGGNRGFGGGGGNGGTGFDDCTDRGGRGGNGGAGGDGGNGGHGGGGAGGASYGVYRVNTTVSLGSSNTITFGAPGSGGFSLGSNGPTGGSGQSN</sequence>
<feature type="region of interest" description="Disordered" evidence="1">
    <location>
        <begin position="22"/>
        <end position="60"/>
    </location>
</feature>
<feature type="compositionally biased region" description="Gly residues" evidence="1">
    <location>
        <begin position="770"/>
        <end position="792"/>
    </location>
</feature>
<feature type="signal peptide" evidence="2">
    <location>
        <begin position="1"/>
        <end position="22"/>
    </location>
</feature>
<dbReference type="AlphaFoldDB" id="A0A5B8XN88"/>
<feature type="region of interest" description="Disordered" evidence="1">
    <location>
        <begin position="598"/>
        <end position="706"/>
    </location>
</feature>
<dbReference type="PROSITE" id="PS51257">
    <property type="entry name" value="PROKAR_LIPOPROTEIN"/>
    <property type="match status" value="1"/>
</dbReference>
<feature type="region of interest" description="Disordered" evidence="1">
    <location>
        <begin position="770"/>
        <end position="798"/>
    </location>
</feature>
<dbReference type="RefSeq" id="WP_146958291.1">
    <property type="nucleotide sequence ID" value="NZ_CP042467.1"/>
</dbReference>
<proteinExistence type="predicted"/>
<feature type="compositionally biased region" description="Gly residues" evidence="1">
    <location>
        <begin position="644"/>
        <end position="666"/>
    </location>
</feature>
<dbReference type="OrthoDB" id="5522667at2"/>
<name>A0A5B8XN88_9DELT</name>
<keyword evidence="4" id="KW-1185">Reference proteome</keyword>
<keyword evidence="2" id="KW-0732">Signal</keyword>
<evidence type="ECO:0000256" key="2">
    <source>
        <dbReference type="SAM" id="SignalP"/>
    </source>
</evidence>
<organism evidence="3 4">
    <name type="scientific">Microvenator marinus</name>
    <dbReference type="NCBI Taxonomy" id="2600177"/>
    <lineage>
        <taxon>Bacteria</taxon>
        <taxon>Deltaproteobacteria</taxon>
        <taxon>Bradymonadales</taxon>
        <taxon>Microvenatoraceae</taxon>
        <taxon>Microvenator</taxon>
    </lineage>
</organism>
<reference evidence="3 4" key="1">
    <citation type="submission" date="2019-08" db="EMBL/GenBank/DDBJ databases">
        <authorList>
            <person name="Liang Q."/>
        </authorList>
    </citation>
    <scope>NUCLEOTIDE SEQUENCE [LARGE SCALE GENOMIC DNA]</scope>
    <source>
        <strain evidence="3 4">V1718</strain>
    </source>
</reference>
<evidence type="ECO:0000313" key="4">
    <source>
        <dbReference type="Proteomes" id="UP000321595"/>
    </source>
</evidence>
<feature type="compositionally biased region" description="Acidic residues" evidence="1">
    <location>
        <begin position="47"/>
        <end position="60"/>
    </location>
</feature>
<accession>A0A5B8XN88</accession>
<feature type="chain" id="PRO_5023032160" description="PE-PGRS family protein" evidence="2">
    <location>
        <begin position="23"/>
        <end position="869"/>
    </location>
</feature>
<evidence type="ECO:0000313" key="3">
    <source>
        <dbReference type="EMBL" id="QED26661.1"/>
    </source>
</evidence>
<dbReference type="EMBL" id="CP042467">
    <property type="protein sequence ID" value="QED26661.1"/>
    <property type="molecule type" value="Genomic_DNA"/>
</dbReference>
<dbReference type="Proteomes" id="UP000321595">
    <property type="component" value="Chromosome"/>
</dbReference>
<feature type="compositionally biased region" description="Gly residues" evidence="1">
    <location>
        <begin position="849"/>
        <end position="869"/>
    </location>
</feature>
<evidence type="ECO:0000256" key="1">
    <source>
        <dbReference type="SAM" id="MobiDB-lite"/>
    </source>
</evidence>
<evidence type="ECO:0008006" key="5">
    <source>
        <dbReference type="Google" id="ProtNLM"/>
    </source>
</evidence>
<protein>
    <recommendedName>
        <fullName evidence="5">PE-PGRS family protein</fullName>
    </recommendedName>
</protein>
<dbReference type="KEGG" id="bbae:FRD01_05255"/>
<gene>
    <name evidence="3" type="ORF">FRD01_05255</name>
</gene>